<sequence length="176" mass="19735">MGSDILAAGRLSQDERREIERAVERGIAAYIASRLAKIPEFDERYFSFRGTFGLHRKTLGRDVYKIPINMLWGLPAFLAQTAGTGFEKLGAKRLGQPLGKFPSGLKTEFQREINWLIETELLELPCAEGTRESTKDALLEAILNDHELSARCARYLAAINREARTPAFQAALESHL</sequence>
<gene>
    <name evidence="1" type="ORF">DM484_00275</name>
</gene>
<comment type="caution">
    <text evidence="1">The sequence shown here is derived from an EMBL/GenBank/DDBJ whole genome shotgun (WGS) entry which is preliminary data.</text>
</comment>
<dbReference type="Proteomes" id="UP000249396">
    <property type="component" value="Unassembled WGS sequence"/>
</dbReference>
<protein>
    <submittedName>
        <fullName evidence="1">Uncharacterized protein</fullName>
    </submittedName>
</protein>
<proteinExistence type="predicted"/>
<dbReference type="Pfam" id="PF20340">
    <property type="entry name" value="DUF6635"/>
    <property type="match status" value="1"/>
</dbReference>
<evidence type="ECO:0000313" key="2">
    <source>
        <dbReference type="Proteomes" id="UP000249396"/>
    </source>
</evidence>
<name>A0A2W4RUF6_9GAMM</name>
<evidence type="ECO:0000313" key="1">
    <source>
        <dbReference type="EMBL" id="PZN87522.1"/>
    </source>
</evidence>
<dbReference type="InterPro" id="IPR046575">
    <property type="entry name" value="DUF6635"/>
</dbReference>
<reference evidence="1 2" key="1">
    <citation type="journal article" date="2018" name="Aquat. Microb. Ecol.">
        <title>Gammaproteobacterial methanotrophs dominate.</title>
        <authorList>
            <person name="Rissanen A.J."/>
            <person name="Saarenheimo J."/>
            <person name="Tiirola M."/>
            <person name="Peura S."/>
            <person name="Aalto S.L."/>
            <person name="Karvinen A."/>
            <person name="Nykanen H."/>
        </authorList>
    </citation>
    <scope>NUCLEOTIDE SEQUENCE [LARGE SCALE GENOMIC DNA]</scope>
    <source>
        <strain evidence="1">AMbin10</strain>
    </source>
</reference>
<feature type="non-terminal residue" evidence="1">
    <location>
        <position position="176"/>
    </location>
</feature>
<dbReference type="AlphaFoldDB" id="A0A2W4RUF6"/>
<organism evidence="1 2">
    <name type="scientific">Candidatus Methylumidiphilus alinenensis</name>
    <dbReference type="NCBI Taxonomy" id="2202197"/>
    <lineage>
        <taxon>Bacteria</taxon>
        <taxon>Pseudomonadati</taxon>
        <taxon>Pseudomonadota</taxon>
        <taxon>Gammaproteobacteria</taxon>
        <taxon>Methylococcales</taxon>
        <taxon>Candidatus Methylumidiphilus</taxon>
    </lineage>
</organism>
<accession>A0A2W4RUF6</accession>
<dbReference type="EMBL" id="QJPH01000035">
    <property type="protein sequence ID" value="PZN87522.1"/>
    <property type="molecule type" value="Genomic_DNA"/>
</dbReference>